<dbReference type="Proteomes" id="UP000229329">
    <property type="component" value="Unassembled WGS sequence"/>
</dbReference>
<dbReference type="GO" id="GO:0046872">
    <property type="term" value="F:metal ion binding"/>
    <property type="evidence" value="ECO:0007669"/>
    <property type="project" value="InterPro"/>
</dbReference>
<dbReference type="OrthoDB" id="9815791at2"/>
<protein>
    <submittedName>
        <fullName evidence="7">Alcohol dehydrogenase</fullName>
    </submittedName>
</protein>
<comment type="similarity">
    <text evidence="2">Belongs to the iron-containing alcohol dehydrogenase family.</text>
</comment>
<accession>A0A2M8S1Q8</accession>
<dbReference type="Gene3D" id="1.20.1090.10">
    <property type="entry name" value="Dehydroquinate synthase-like - alpha domain"/>
    <property type="match status" value="1"/>
</dbReference>
<evidence type="ECO:0000256" key="1">
    <source>
        <dbReference type="ARBA" id="ARBA00001962"/>
    </source>
</evidence>
<dbReference type="EMBL" id="PHHA01000018">
    <property type="protein sequence ID" value="PJG85073.1"/>
    <property type="molecule type" value="Genomic_DNA"/>
</dbReference>
<dbReference type="CDD" id="cd08551">
    <property type="entry name" value="Fe-ADH"/>
    <property type="match status" value="1"/>
</dbReference>
<evidence type="ECO:0000313" key="7">
    <source>
        <dbReference type="EMBL" id="PJG85073.1"/>
    </source>
</evidence>
<comment type="caution">
    <text evidence="7">The sequence shown here is derived from an EMBL/GenBank/DDBJ whole genome shotgun (WGS) entry which is preliminary data.</text>
</comment>
<evidence type="ECO:0000256" key="3">
    <source>
        <dbReference type="ARBA" id="ARBA00023002"/>
    </source>
</evidence>
<dbReference type="PROSITE" id="PS00913">
    <property type="entry name" value="ADH_IRON_1"/>
    <property type="match status" value="1"/>
</dbReference>
<feature type="domain" description="Fe-containing alcohol dehydrogenase-like C-terminal" evidence="6">
    <location>
        <begin position="187"/>
        <end position="383"/>
    </location>
</feature>
<dbReference type="AlphaFoldDB" id="A0A2M8S1Q8"/>
<dbReference type="InterPro" id="IPR039697">
    <property type="entry name" value="Alcohol_dehydrogenase_Fe"/>
</dbReference>
<evidence type="ECO:0000313" key="8">
    <source>
        <dbReference type="Proteomes" id="UP000229329"/>
    </source>
</evidence>
<proteinExistence type="inferred from homology"/>
<dbReference type="FunFam" id="3.40.50.1970:FF:000003">
    <property type="entry name" value="Alcohol dehydrogenase, iron-containing"/>
    <property type="match status" value="1"/>
</dbReference>
<comment type="cofactor">
    <cofactor evidence="1">
        <name>Fe cation</name>
        <dbReference type="ChEBI" id="CHEBI:24875"/>
    </cofactor>
</comment>
<dbReference type="Pfam" id="PF00465">
    <property type="entry name" value="Fe-ADH"/>
    <property type="match status" value="1"/>
</dbReference>
<dbReference type="RefSeq" id="WP_100288931.1">
    <property type="nucleotide sequence ID" value="NZ_PHHA01000018.1"/>
</dbReference>
<name>A0A2M8S1Q8_9PAST</name>
<reference evidence="7 8" key="1">
    <citation type="submission" date="2017-11" db="EMBL/GenBank/DDBJ databases">
        <title>Reclassification of Bisgaard taxon 7 as Conservatibacter flavescens gen. nov., sp. nov.</title>
        <authorList>
            <person name="Christensen H."/>
        </authorList>
    </citation>
    <scope>NUCLEOTIDE SEQUENCE [LARGE SCALE GENOMIC DNA]</scope>
    <source>
        <strain evidence="7 8">7_4</strain>
    </source>
</reference>
<organism evidence="7 8">
    <name type="scientific">Conservatibacter flavescens</name>
    <dbReference type="NCBI Taxonomy" id="28161"/>
    <lineage>
        <taxon>Bacteria</taxon>
        <taxon>Pseudomonadati</taxon>
        <taxon>Pseudomonadota</taxon>
        <taxon>Gammaproteobacteria</taxon>
        <taxon>Pasteurellales</taxon>
        <taxon>Pasteurellaceae</taxon>
        <taxon>Conservatibacter</taxon>
    </lineage>
</organism>
<keyword evidence="8" id="KW-1185">Reference proteome</keyword>
<feature type="domain" description="Alcohol dehydrogenase iron-type/glycerol dehydrogenase GldA" evidence="5">
    <location>
        <begin position="10"/>
        <end position="176"/>
    </location>
</feature>
<evidence type="ECO:0000259" key="6">
    <source>
        <dbReference type="Pfam" id="PF25137"/>
    </source>
</evidence>
<keyword evidence="4" id="KW-0520">NAD</keyword>
<dbReference type="InterPro" id="IPR056798">
    <property type="entry name" value="ADH_Fe_C"/>
</dbReference>
<sequence length="389" mass="41560">MIKTTFVPQNIHGWGSLSALPDEVIKFGAKTVLLITDPFLVQNGLSQKIVDMLNEKHIACIVNSDVVPEPPIESAENLVKFARAHTADLVIGLGGGSALDLAKLVAVLATQEGQVADYLNLTAKKQFQSKGLPKIFIPTTSGTGSEVTNISVLSLASTKDAVVHDYLLADVVIVDPELTVSVPAKITAATGIDALTHAIESYVSVNATPISEGFSLQAIKLIAGSLLTAVREGNNKQARIDMSYGSYLAGLAFFNAGCAAVHALAYPLGGQFHVSHGESNAVLLPYVMKYIAKSCESKLKDIYQAMGFNIGSLSTQEAAIKCIQELEQLVHAVGIANSIQAFNIPESALSTLTAEAMKQTRLLERSPLRLTQEDIYHIYYAAYHGHGEK</sequence>
<dbReference type="GO" id="GO:0004022">
    <property type="term" value="F:alcohol dehydrogenase (NAD+) activity"/>
    <property type="evidence" value="ECO:0007669"/>
    <property type="project" value="TreeGrafter"/>
</dbReference>
<dbReference type="FunFam" id="1.20.1090.10:FF:000001">
    <property type="entry name" value="Aldehyde-alcohol dehydrogenase"/>
    <property type="match status" value="1"/>
</dbReference>
<evidence type="ECO:0000256" key="4">
    <source>
        <dbReference type="ARBA" id="ARBA00023027"/>
    </source>
</evidence>
<evidence type="ECO:0000259" key="5">
    <source>
        <dbReference type="Pfam" id="PF00465"/>
    </source>
</evidence>
<dbReference type="PANTHER" id="PTHR11496">
    <property type="entry name" value="ALCOHOL DEHYDROGENASE"/>
    <property type="match status" value="1"/>
</dbReference>
<evidence type="ECO:0000256" key="2">
    <source>
        <dbReference type="ARBA" id="ARBA00007358"/>
    </source>
</evidence>
<dbReference type="InterPro" id="IPR001670">
    <property type="entry name" value="ADH_Fe/GldA"/>
</dbReference>
<gene>
    <name evidence="7" type="ORF">CVP05_07390</name>
</gene>
<dbReference type="InterPro" id="IPR018211">
    <property type="entry name" value="ADH_Fe_CS"/>
</dbReference>
<dbReference type="Pfam" id="PF25137">
    <property type="entry name" value="ADH_Fe_C"/>
    <property type="match status" value="1"/>
</dbReference>
<keyword evidence="3" id="KW-0560">Oxidoreductase</keyword>
<dbReference type="Gene3D" id="3.40.50.1970">
    <property type="match status" value="1"/>
</dbReference>
<dbReference type="SUPFAM" id="SSF56796">
    <property type="entry name" value="Dehydroquinate synthase-like"/>
    <property type="match status" value="1"/>
</dbReference>
<dbReference type="PANTHER" id="PTHR11496:SF102">
    <property type="entry name" value="ALCOHOL DEHYDROGENASE 4"/>
    <property type="match status" value="1"/>
</dbReference>